<protein>
    <submittedName>
        <fullName evidence="1">Uncharacterized protein</fullName>
    </submittedName>
</protein>
<dbReference type="EMBL" id="NIDE01000019">
    <property type="protein sequence ID" value="OWK35202.1"/>
    <property type="molecule type" value="Genomic_DNA"/>
</dbReference>
<evidence type="ECO:0000313" key="2">
    <source>
        <dbReference type="Proteomes" id="UP000214646"/>
    </source>
</evidence>
<comment type="caution">
    <text evidence="1">The sequence shown here is derived from an EMBL/GenBank/DDBJ whole genome shotgun (WGS) entry which is preliminary data.</text>
</comment>
<organism evidence="1 2">
    <name type="scientific">Fimbriiglobus ruber</name>
    <dbReference type="NCBI Taxonomy" id="1908690"/>
    <lineage>
        <taxon>Bacteria</taxon>
        <taxon>Pseudomonadati</taxon>
        <taxon>Planctomycetota</taxon>
        <taxon>Planctomycetia</taxon>
        <taxon>Gemmatales</taxon>
        <taxon>Gemmataceae</taxon>
        <taxon>Fimbriiglobus</taxon>
    </lineage>
</organism>
<name>A0A225D119_9BACT</name>
<dbReference type="AlphaFoldDB" id="A0A225D119"/>
<evidence type="ECO:0000313" key="1">
    <source>
        <dbReference type="EMBL" id="OWK35202.1"/>
    </source>
</evidence>
<accession>A0A225D119</accession>
<reference evidence="2" key="1">
    <citation type="submission" date="2017-06" db="EMBL/GenBank/DDBJ databases">
        <title>Genome analysis of Fimbriiglobus ruber SP5, the first member of the order Planctomycetales with confirmed chitinolytic capability.</title>
        <authorList>
            <person name="Ravin N.V."/>
            <person name="Rakitin A.L."/>
            <person name="Ivanova A.A."/>
            <person name="Beletsky A.V."/>
            <person name="Kulichevskaya I.S."/>
            <person name="Mardanov A.V."/>
            <person name="Dedysh S.N."/>
        </authorList>
    </citation>
    <scope>NUCLEOTIDE SEQUENCE [LARGE SCALE GENOMIC DNA]</scope>
    <source>
        <strain evidence="2">SP5</strain>
    </source>
</reference>
<dbReference type="OrthoDB" id="6386474at2"/>
<dbReference type="Proteomes" id="UP000214646">
    <property type="component" value="Unassembled WGS sequence"/>
</dbReference>
<dbReference type="RefSeq" id="WP_143393982.1">
    <property type="nucleotide sequence ID" value="NZ_NIDE01000019.1"/>
</dbReference>
<keyword evidence="2" id="KW-1185">Reference proteome</keyword>
<sequence length="108" mass="11455">MAWFRCIICGENFPSQTVGESRSVGFYVTRFVEAADTEAAEAAALQGLRAEPKLAPPQGYMPTGQARVLFEEIVEVAGGQVPAIQPGIAWHPMEAADAELSPVPNPAA</sequence>
<gene>
    <name evidence="1" type="ORF">FRUB_10044</name>
</gene>
<proteinExistence type="predicted"/>